<dbReference type="SUPFAM" id="SSF58104">
    <property type="entry name" value="Methyl-accepting chemotaxis protein (MCP) signaling domain"/>
    <property type="match status" value="1"/>
</dbReference>
<dbReference type="OrthoDB" id="9760371at2"/>
<dbReference type="CDD" id="cd18773">
    <property type="entry name" value="PDC1_HK_sensor"/>
    <property type="match status" value="1"/>
</dbReference>
<reference evidence="6 7" key="1">
    <citation type="submission" date="2016-10" db="EMBL/GenBank/DDBJ databases">
        <authorList>
            <person name="de Groot N.N."/>
        </authorList>
    </citation>
    <scope>NUCLEOTIDE SEQUENCE [LARGE SCALE GENOMIC DNA]</scope>
    <source>
        <strain evidence="6 7">DSM 19182</strain>
    </source>
</reference>
<evidence type="ECO:0000313" key="6">
    <source>
        <dbReference type="EMBL" id="SEL57951.1"/>
    </source>
</evidence>
<dbReference type="GO" id="GO:0007165">
    <property type="term" value="P:signal transduction"/>
    <property type="evidence" value="ECO:0007669"/>
    <property type="project" value="UniProtKB-KW"/>
</dbReference>
<dbReference type="GO" id="GO:0016020">
    <property type="term" value="C:membrane"/>
    <property type="evidence" value="ECO:0007669"/>
    <property type="project" value="InterPro"/>
</dbReference>
<dbReference type="Proteomes" id="UP000321425">
    <property type="component" value="Unassembled WGS sequence"/>
</dbReference>
<evidence type="ECO:0000256" key="1">
    <source>
        <dbReference type="ARBA" id="ARBA00023224"/>
    </source>
</evidence>
<accession>A0A1H7RCK5</accession>
<sequence>MQKTKEHFTRVKEQLSSVKWPKLELSGKKWPVKKKIGVKKEHKSVRGPIAVSLIVLMLIPVLGAMLYTYTRTTAIITERVEAQEQQITANLVKNVSEASVTAEDIIKRLALDGVLGRVVDGDEASAKELNTRFQIIVTGNPYISDVHFIPSNPERDFVSTLAVVSGSIDPVEIFPWLENYAASSGLNWTDPHTFNNKQRLTVTRSIANFGESAGVLAIDLDLDAIRLEINETQIAKTGYISILKDNGDVIASSKPEIVGENMSSYDFFKESMEEEEVQTNGIVDIDSIGQIDSSKMVFDKEINNRQFGIYYDRIPNLGLNVYGMVSGDEMAAETSTLQGILLFVTILTVIVASVIALLASGLVSSISDALMNGFKRVEKGDLTARLNKNELLNPANSLIKGINKWNKKRGKKVDTGKALNPKGNEIHQIGLAFNRTMETFENTVKVIQGNSHNVSSMATTLTEIADQTSRSTAEVSHTINGVAESTSMQTQDTEATAAQMNELSKALSDINEAVGQMGQHADNTMIVNGTNSYATQEVNQKWNETLDTLNELKVKIEDVDTDIQNIEGIVKAITTIASKTNLLALNASIEAARAGDAGRGFAVVADEIRKLAEQSATSSKDIQSIIGDIQVKSSDMVEHLDETNDDSKVQTEKIQEAIKASENVALSLEQLVSSMLVVQRSSAVINEKKEEVVAQLESIAAGAQENSAGTEQVSANAEEILATMEDFTTHINRLENVAQTLKASAEQFMISQEEADTESTPSGGMEPEFA</sequence>
<evidence type="ECO:0000256" key="2">
    <source>
        <dbReference type="PROSITE-ProRule" id="PRU00284"/>
    </source>
</evidence>
<keyword evidence="1 2" id="KW-0807">Transducer</keyword>
<dbReference type="SMART" id="SM00283">
    <property type="entry name" value="MA"/>
    <property type="match status" value="1"/>
</dbReference>
<keyword evidence="3" id="KW-0812">Transmembrane</keyword>
<evidence type="ECO:0000313" key="5">
    <source>
        <dbReference type="EMBL" id="GEK88813.1"/>
    </source>
</evidence>
<dbReference type="Pfam" id="PF00015">
    <property type="entry name" value="MCPsignal"/>
    <property type="match status" value="1"/>
</dbReference>
<feature type="domain" description="Methyl-accepting transducer" evidence="4">
    <location>
        <begin position="464"/>
        <end position="721"/>
    </location>
</feature>
<dbReference type="Gene3D" id="1.10.287.950">
    <property type="entry name" value="Methyl-accepting chemotaxis protein"/>
    <property type="match status" value="1"/>
</dbReference>
<dbReference type="PANTHER" id="PTHR32089">
    <property type="entry name" value="METHYL-ACCEPTING CHEMOTAXIS PROTEIN MCPB"/>
    <property type="match status" value="1"/>
</dbReference>
<reference evidence="5 8" key="2">
    <citation type="submission" date="2019-07" db="EMBL/GenBank/DDBJ databases">
        <title>Whole genome shotgun sequence of Alkalibacterium putridalgicola NBRC 103243.</title>
        <authorList>
            <person name="Hosoyama A."/>
            <person name="Uohara A."/>
            <person name="Ohji S."/>
            <person name="Ichikawa N."/>
        </authorList>
    </citation>
    <scope>NUCLEOTIDE SEQUENCE [LARGE SCALE GENOMIC DNA]</scope>
    <source>
        <strain evidence="5 8">NBRC 103243</strain>
    </source>
</reference>
<name>A0A1H7RCK5_9LACT</name>
<evidence type="ECO:0000313" key="8">
    <source>
        <dbReference type="Proteomes" id="UP000321425"/>
    </source>
</evidence>
<proteinExistence type="predicted"/>
<keyword evidence="3" id="KW-0472">Membrane</keyword>
<dbReference type="Gene3D" id="3.30.450.20">
    <property type="entry name" value="PAS domain"/>
    <property type="match status" value="1"/>
</dbReference>
<protein>
    <submittedName>
        <fullName evidence="6">Methyl-accepting chemotaxis protein</fullName>
    </submittedName>
</protein>
<dbReference type="InterPro" id="IPR004089">
    <property type="entry name" value="MCPsignal_dom"/>
</dbReference>
<evidence type="ECO:0000256" key="3">
    <source>
        <dbReference type="SAM" id="Phobius"/>
    </source>
</evidence>
<dbReference type="EMBL" id="BJUX01000007">
    <property type="protein sequence ID" value="GEK88813.1"/>
    <property type="molecule type" value="Genomic_DNA"/>
</dbReference>
<dbReference type="EMBL" id="FOBL01000004">
    <property type="protein sequence ID" value="SEL57951.1"/>
    <property type="molecule type" value="Genomic_DNA"/>
</dbReference>
<dbReference type="Proteomes" id="UP000198548">
    <property type="component" value="Unassembled WGS sequence"/>
</dbReference>
<feature type="transmembrane region" description="Helical" evidence="3">
    <location>
        <begin position="340"/>
        <end position="366"/>
    </location>
</feature>
<dbReference type="PANTHER" id="PTHR32089:SF112">
    <property type="entry name" value="LYSOZYME-LIKE PROTEIN-RELATED"/>
    <property type="match status" value="1"/>
</dbReference>
<dbReference type="AlphaFoldDB" id="A0A1H7RCK5"/>
<evidence type="ECO:0000259" key="4">
    <source>
        <dbReference type="PROSITE" id="PS50111"/>
    </source>
</evidence>
<keyword evidence="3" id="KW-1133">Transmembrane helix</keyword>
<evidence type="ECO:0000313" key="7">
    <source>
        <dbReference type="Proteomes" id="UP000198548"/>
    </source>
</evidence>
<dbReference type="STRING" id="426703.SAMN04488100_10449"/>
<dbReference type="RefSeq" id="WP_091486864.1">
    <property type="nucleotide sequence ID" value="NZ_BJUX01000007.1"/>
</dbReference>
<feature type="transmembrane region" description="Helical" evidence="3">
    <location>
        <begin position="49"/>
        <end position="69"/>
    </location>
</feature>
<gene>
    <name evidence="5" type="ORF">APU01nite_08520</name>
    <name evidence="6" type="ORF">SAMN04488100_10449</name>
</gene>
<organism evidence="6 7">
    <name type="scientific">Alkalibacterium putridalgicola</name>
    <dbReference type="NCBI Taxonomy" id="426703"/>
    <lineage>
        <taxon>Bacteria</taxon>
        <taxon>Bacillati</taxon>
        <taxon>Bacillota</taxon>
        <taxon>Bacilli</taxon>
        <taxon>Lactobacillales</taxon>
        <taxon>Carnobacteriaceae</taxon>
        <taxon>Alkalibacterium</taxon>
    </lineage>
</organism>
<keyword evidence="8" id="KW-1185">Reference proteome</keyword>
<dbReference type="PROSITE" id="PS50111">
    <property type="entry name" value="CHEMOTAXIS_TRANSDUC_2"/>
    <property type="match status" value="1"/>
</dbReference>